<proteinExistence type="predicted"/>
<accession>A0ABT0LJ69</accession>
<comment type="caution">
    <text evidence="1">The sequence shown here is derived from an EMBL/GenBank/DDBJ whole genome shotgun (WGS) entry which is preliminary data.</text>
</comment>
<reference evidence="1 2" key="1">
    <citation type="submission" date="2022-01" db="EMBL/GenBank/DDBJ databases">
        <title>Whole genome-based taxonomy of the Shewanellaceae.</title>
        <authorList>
            <person name="Martin-Rodriguez A.J."/>
        </authorList>
    </citation>
    <scope>NUCLEOTIDE SEQUENCE [LARGE SCALE GENOMIC DNA]</scope>
    <source>
        <strain evidence="1 2">DSM 17177</strain>
    </source>
</reference>
<dbReference type="Proteomes" id="UP001203423">
    <property type="component" value="Unassembled WGS sequence"/>
</dbReference>
<organism evidence="1 2">
    <name type="scientific">Shewanella surugensis</name>
    <dbReference type="NCBI Taxonomy" id="212020"/>
    <lineage>
        <taxon>Bacteria</taxon>
        <taxon>Pseudomonadati</taxon>
        <taxon>Pseudomonadota</taxon>
        <taxon>Gammaproteobacteria</taxon>
        <taxon>Alteromonadales</taxon>
        <taxon>Shewanellaceae</taxon>
        <taxon>Shewanella</taxon>
    </lineage>
</organism>
<keyword evidence="2" id="KW-1185">Reference proteome</keyword>
<dbReference type="EMBL" id="JAKIKS010000198">
    <property type="protein sequence ID" value="MCL1127715.1"/>
    <property type="molecule type" value="Genomic_DNA"/>
</dbReference>
<name>A0ABT0LJ69_9GAMM</name>
<dbReference type="RefSeq" id="WP_248943151.1">
    <property type="nucleotide sequence ID" value="NZ_JAKIKS010000198.1"/>
</dbReference>
<gene>
    <name evidence="1" type="ORF">L2764_25385</name>
</gene>
<protein>
    <submittedName>
        <fullName evidence="1">Uncharacterized protein</fullName>
    </submittedName>
</protein>
<evidence type="ECO:0000313" key="2">
    <source>
        <dbReference type="Proteomes" id="UP001203423"/>
    </source>
</evidence>
<sequence>MGIVENHLNMPCFEQRKVDNYIAHTGKNYKPIFRDIDTAKFIESQFHFVTLKESQKIFEGNNSTAFGVPKKCLHIQSYDQSQYISLELRRKFVTQGFIRQMVLKYKANGGDGKYWLWDDYQRIIELSGHIE</sequence>
<evidence type="ECO:0000313" key="1">
    <source>
        <dbReference type="EMBL" id="MCL1127715.1"/>
    </source>
</evidence>